<dbReference type="AlphaFoldDB" id="A0A8J3X408"/>
<keyword evidence="5" id="KW-1185">Reference proteome</keyword>
<organism evidence="4 5">
    <name type="scientific">Planotetraspora mira</name>
    <dbReference type="NCBI Taxonomy" id="58121"/>
    <lineage>
        <taxon>Bacteria</taxon>
        <taxon>Bacillati</taxon>
        <taxon>Actinomycetota</taxon>
        <taxon>Actinomycetes</taxon>
        <taxon>Streptosporangiales</taxon>
        <taxon>Streptosporangiaceae</taxon>
        <taxon>Planotetraspora</taxon>
    </lineage>
</organism>
<dbReference type="PANTHER" id="PTHR33495">
    <property type="entry name" value="ANTI-SIGMA FACTOR ANTAGONIST TM_1081-RELATED-RELATED"/>
    <property type="match status" value="1"/>
</dbReference>
<sequence>MLPSRRCDVSDNGLLSLRSTMAGTIVVVHIDGILDATTRDQFADHLDTEAEDHGPDMILDLGGVTFMDSRALGLIVHHWQRSTTAGGNFALVAVQYPSSKVMWVTGLSQRLPLFDTLDEALAAFAAEPRP</sequence>
<dbReference type="EMBL" id="BOOO01000001">
    <property type="protein sequence ID" value="GII26571.1"/>
    <property type="molecule type" value="Genomic_DNA"/>
</dbReference>
<dbReference type="GO" id="GO:0043856">
    <property type="term" value="F:anti-sigma factor antagonist activity"/>
    <property type="evidence" value="ECO:0007669"/>
    <property type="project" value="InterPro"/>
</dbReference>
<dbReference type="Pfam" id="PF01740">
    <property type="entry name" value="STAS"/>
    <property type="match status" value="1"/>
</dbReference>
<evidence type="ECO:0000313" key="4">
    <source>
        <dbReference type="EMBL" id="GII26571.1"/>
    </source>
</evidence>
<dbReference type="NCBIfam" id="TIGR00377">
    <property type="entry name" value="ant_ant_sig"/>
    <property type="match status" value="1"/>
</dbReference>
<comment type="caution">
    <text evidence="4">The sequence shown here is derived from an EMBL/GenBank/DDBJ whole genome shotgun (WGS) entry which is preliminary data.</text>
</comment>
<gene>
    <name evidence="4" type="ORF">Pmi06nite_00130</name>
</gene>
<dbReference type="Proteomes" id="UP000650628">
    <property type="component" value="Unassembled WGS sequence"/>
</dbReference>
<evidence type="ECO:0000256" key="1">
    <source>
        <dbReference type="ARBA" id="ARBA00009013"/>
    </source>
</evidence>
<dbReference type="PROSITE" id="PS50801">
    <property type="entry name" value="STAS"/>
    <property type="match status" value="1"/>
</dbReference>
<feature type="domain" description="STAS" evidence="3">
    <location>
        <begin position="15"/>
        <end position="124"/>
    </location>
</feature>
<proteinExistence type="inferred from homology"/>
<accession>A0A8J3X408</accession>
<evidence type="ECO:0000313" key="5">
    <source>
        <dbReference type="Proteomes" id="UP000650628"/>
    </source>
</evidence>
<reference evidence="4 5" key="1">
    <citation type="submission" date="2021-01" db="EMBL/GenBank/DDBJ databases">
        <title>Whole genome shotgun sequence of Planotetraspora mira NBRC 15435.</title>
        <authorList>
            <person name="Komaki H."/>
            <person name="Tamura T."/>
        </authorList>
    </citation>
    <scope>NUCLEOTIDE SEQUENCE [LARGE SCALE GENOMIC DNA]</scope>
    <source>
        <strain evidence="4 5">NBRC 15435</strain>
    </source>
</reference>
<name>A0A8J3X408_9ACTN</name>
<dbReference type="Gene3D" id="3.30.750.24">
    <property type="entry name" value="STAS domain"/>
    <property type="match status" value="1"/>
</dbReference>
<dbReference type="InterPro" id="IPR002645">
    <property type="entry name" value="STAS_dom"/>
</dbReference>
<dbReference type="InterPro" id="IPR036513">
    <property type="entry name" value="STAS_dom_sf"/>
</dbReference>
<protein>
    <recommendedName>
        <fullName evidence="2">Anti-sigma factor antagonist</fullName>
    </recommendedName>
</protein>
<dbReference type="PANTHER" id="PTHR33495:SF2">
    <property type="entry name" value="ANTI-SIGMA FACTOR ANTAGONIST TM_1081-RELATED"/>
    <property type="match status" value="1"/>
</dbReference>
<dbReference type="SUPFAM" id="SSF52091">
    <property type="entry name" value="SpoIIaa-like"/>
    <property type="match status" value="1"/>
</dbReference>
<evidence type="ECO:0000256" key="2">
    <source>
        <dbReference type="RuleBase" id="RU003749"/>
    </source>
</evidence>
<comment type="similarity">
    <text evidence="1 2">Belongs to the anti-sigma-factor antagonist family.</text>
</comment>
<dbReference type="CDD" id="cd07043">
    <property type="entry name" value="STAS_anti-anti-sigma_factors"/>
    <property type="match status" value="1"/>
</dbReference>
<evidence type="ECO:0000259" key="3">
    <source>
        <dbReference type="PROSITE" id="PS50801"/>
    </source>
</evidence>
<dbReference type="InterPro" id="IPR003658">
    <property type="entry name" value="Anti-sigma_ant"/>
</dbReference>